<organism evidence="10 12">
    <name type="scientific">Auxenochlorella protothecoides</name>
    <name type="common">Green microalga</name>
    <name type="synonym">Chlorella protothecoides</name>
    <dbReference type="NCBI Taxonomy" id="3075"/>
    <lineage>
        <taxon>Eukaryota</taxon>
        <taxon>Viridiplantae</taxon>
        <taxon>Chlorophyta</taxon>
        <taxon>core chlorophytes</taxon>
        <taxon>Trebouxiophyceae</taxon>
        <taxon>Chlorellales</taxon>
        <taxon>Chlorellaceae</taxon>
        <taxon>Auxenochlorella</taxon>
    </lineage>
</organism>
<comment type="subcellular location">
    <subcellularLocation>
        <location evidence="2">Endoplasmic reticulum membrane</location>
        <topology evidence="2">Single-pass type II membrane protein</topology>
    </subcellularLocation>
</comment>
<evidence type="ECO:0000256" key="8">
    <source>
        <dbReference type="SAM" id="MobiDB-lite"/>
    </source>
</evidence>
<reference evidence="11" key="3">
    <citation type="submission" date="2018-10" db="EMBL/GenBank/DDBJ databases">
        <authorList>
            <person name="Hovde B."/>
            <person name="Zhang X."/>
        </authorList>
    </citation>
    <scope>NUCLEOTIDE SEQUENCE [LARGE SCALE GENOMIC DNA]</scope>
    <source>
        <strain evidence="11">UTEX 25</strain>
    </source>
</reference>
<reference evidence="10 12" key="1">
    <citation type="journal article" date="2014" name="BMC Genomics">
        <title>Oil accumulation mechanisms of the oleaginous microalga Chlorella protothecoides revealed through its genome, transcriptomes, and proteomes.</title>
        <authorList>
            <person name="Gao C."/>
            <person name="Wang Y."/>
            <person name="Shen Y."/>
            <person name="Yan D."/>
            <person name="He X."/>
            <person name="Dai J."/>
            <person name="Wu Q."/>
        </authorList>
    </citation>
    <scope>NUCLEOTIDE SEQUENCE [LARGE SCALE GENOMIC DNA]</scope>
    <source>
        <strain evidence="10 12">0710</strain>
    </source>
</reference>
<dbReference type="Pfam" id="PF13640">
    <property type="entry name" value="2OG-FeII_Oxy_3"/>
    <property type="match status" value="1"/>
</dbReference>
<evidence type="ECO:0000256" key="3">
    <source>
        <dbReference type="ARBA" id="ARBA00022723"/>
    </source>
</evidence>
<dbReference type="GO" id="GO:0005789">
    <property type="term" value="C:endoplasmic reticulum membrane"/>
    <property type="evidence" value="ECO:0007669"/>
    <property type="project" value="UniProtKB-SubCell"/>
</dbReference>
<evidence type="ECO:0000313" key="11">
    <source>
        <dbReference type="EMBL" id="RMZ57108.1"/>
    </source>
</evidence>
<gene>
    <name evidence="11" type="ORF">APUTEX25_002340</name>
    <name evidence="10" type="ORF">F751_4540</name>
</gene>
<name>A0A087SNG6_AUXPR</name>
<evidence type="ECO:0000256" key="7">
    <source>
        <dbReference type="ARBA" id="ARBA00049169"/>
    </source>
</evidence>
<dbReference type="STRING" id="3075.A0A087SNG6"/>
<dbReference type="InterPro" id="IPR005123">
    <property type="entry name" value="Oxoglu/Fe-dep_dioxygenase_dom"/>
</dbReference>
<dbReference type="KEGG" id="apro:F751_4540"/>
<keyword evidence="5" id="KW-0560">Oxidoreductase</keyword>
<dbReference type="GeneID" id="23615931"/>
<comment type="catalytic activity">
    <reaction evidence="7">
        <text>L-prolyl-[collagen] + 2-oxoglutarate + O2 = trans-4-hydroxy-L-prolyl-[collagen] + succinate + CO2</text>
        <dbReference type="Rhea" id="RHEA:18945"/>
        <dbReference type="Rhea" id="RHEA-COMP:11676"/>
        <dbReference type="Rhea" id="RHEA-COMP:11680"/>
        <dbReference type="ChEBI" id="CHEBI:15379"/>
        <dbReference type="ChEBI" id="CHEBI:16526"/>
        <dbReference type="ChEBI" id="CHEBI:16810"/>
        <dbReference type="ChEBI" id="CHEBI:30031"/>
        <dbReference type="ChEBI" id="CHEBI:50342"/>
        <dbReference type="ChEBI" id="CHEBI:61965"/>
        <dbReference type="EC" id="1.14.11.2"/>
    </reaction>
</comment>
<reference evidence="13" key="2">
    <citation type="journal article" date="2018" name="Algal Res.">
        <title>Characterization of plant carbon substrate utilization by Auxenochlorella protothecoides.</title>
        <authorList>
            <person name="Vogler B.W."/>
            <person name="Starkenburg S.R."/>
            <person name="Sudasinghe N."/>
            <person name="Schambach J.Y."/>
            <person name="Rollin J.A."/>
            <person name="Pattathil S."/>
            <person name="Barry A.N."/>
        </authorList>
    </citation>
    <scope>NUCLEOTIDE SEQUENCE [LARGE SCALE GENOMIC DNA]</scope>
    <source>
        <strain evidence="13">UTEX 25</strain>
    </source>
</reference>
<accession>A0A087SNG6</accession>
<dbReference type="OrthoDB" id="420380at2759"/>
<keyword evidence="10" id="KW-0812">Transmembrane</keyword>
<protein>
    <submittedName>
        <fullName evidence="10">Transmembrane prolyl 4-hydroxylase</fullName>
    </submittedName>
</protein>
<sequence>MRFHARNGYSTTAVLVLCAIAFFTGIMVQQYPGLPSAGRGPFQLLSIYPRAYIFPKFLSEAEADKMVELAASRLAPSGLALKRGDDPNQQKDVRTSSGTFLSSGMDKTGTLRSVEEKIAAVTGVPSAYGEPFNVLRYENGQHYHSHLDAFPEKDYGPQSSQRIATMLLYLTDVEEGGETTFLLEGKDGLDRLRNIDYTKCDTGIQVKPRKGDALLFWNINPDGSLDQHALHGGCDVVSGQKWAATKWMRNKCIGMDCPKSRTNAQ</sequence>
<evidence type="ECO:0000259" key="9">
    <source>
        <dbReference type="PROSITE" id="PS51471"/>
    </source>
</evidence>
<proteinExistence type="predicted"/>
<evidence type="ECO:0000313" key="13">
    <source>
        <dbReference type="Proteomes" id="UP000279271"/>
    </source>
</evidence>
<dbReference type="Proteomes" id="UP000279271">
    <property type="component" value="Unassembled WGS sequence"/>
</dbReference>
<dbReference type="InterPro" id="IPR006620">
    <property type="entry name" value="Pro_4_hyd_alph"/>
</dbReference>
<dbReference type="PROSITE" id="PS51471">
    <property type="entry name" value="FE2OG_OXY"/>
    <property type="match status" value="1"/>
</dbReference>
<keyword evidence="10" id="KW-0472">Membrane</keyword>
<evidence type="ECO:0000256" key="1">
    <source>
        <dbReference type="ARBA" id="ARBA00001961"/>
    </source>
</evidence>
<reference evidence="11" key="4">
    <citation type="submission" date="2018-11" db="EMBL/GenBank/DDBJ databases">
        <title>Characterization of plant carbon substrate utilization by Auxenochlorella protothecoides.</title>
        <authorList>
            <person name="Vogler B.W."/>
            <person name="Starkenburg S.R."/>
            <person name="Sudasinghe N."/>
            <person name="Schambach J.Y."/>
            <person name="Rollin J.A."/>
            <person name="Pattathil S."/>
            <person name="Barry A.N."/>
        </authorList>
    </citation>
    <scope>NUCLEOTIDE SEQUENCE [LARGE SCALE GENOMIC DNA]</scope>
    <source>
        <strain evidence="11">UTEX 25</strain>
    </source>
</reference>
<feature type="compositionally biased region" description="Basic and acidic residues" evidence="8">
    <location>
        <begin position="82"/>
        <end position="94"/>
    </location>
</feature>
<comment type="cofactor">
    <cofactor evidence="1">
        <name>L-ascorbate</name>
        <dbReference type="ChEBI" id="CHEBI:38290"/>
    </cofactor>
</comment>
<keyword evidence="12" id="KW-1185">Reference proteome</keyword>
<dbReference type="GO" id="GO:0004656">
    <property type="term" value="F:procollagen-proline 4-dioxygenase activity"/>
    <property type="evidence" value="ECO:0007669"/>
    <property type="project" value="UniProtKB-EC"/>
</dbReference>
<evidence type="ECO:0000256" key="2">
    <source>
        <dbReference type="ARBA" id="ARBA00004648"/>
    </source>
</evidence>
<keyword evidence="3" id="KW-0479">Metal-binding</keyword>
<evidence type="ECO:0000256" key="5">
    <source>
        <dbReference type="ARBA" id="ARBA00023002"/>
    </source>
</evidence>
<evidence type="ECO:0000313" key="10">
    <source>
        <dbReference type="EMBL" id="KFM27270.1"/>
    </source>
</evidence>
<keyword evidence="4" id="KW-0223">Dioxygenase</keyword>
<dbReference type="Gene3D" id="2.60.120.620">
    <property type="entry name" value="q2cbj1_9rhob like domain"/>
    <property type="match status" value="1"/>
</dbReference>
<evidence type="ECO:0000256" key="4">
    <source>
        <dbReference type="ARBA" id="ARBA00022964"/>
    </source>
</evidence>
<evidence type="ECO:0000313" key="12">
    <source>
        <dbReference type="Proteomes" id="UP000028924"/>
    </source>
</evidence>
<dbReference type="eggNOG" id="KOG1591">
    <property type="taxonomic scope" value="Eukaryota"/>
</dbReference>
<dbReference type="PANTHER" id="PTHR10869:SF246">
    <property type="entry name" value="TRANSMEMBRANE PROLYL 4-HYDROXYLASE"/>
    <property type="match status" value="1"/>
</dbReference>
<feature type="region of interest" description="Disordered" evidence="8">
    <location>
        <begin position="80"/>
        <end position="101"/>
    </location>
</feature>
<dbReference type="EMBL" id="KL662144">
    <property type="protein sequence ID" value="KFM27270.1"/>
    <property type="molecule type" value="Genomic_DNA"/>
</dbReference>
<dbReference type="GO" id="GO:0031418">
    <property type="term" value="F:L-ascorbic acid binding"/>
    <property type="evidence" value="ECO:0007669"/>
    <property type="project" value="InterPro"/>
</dbReference>
<dbReference type="RefSeq" id="XP_011400237.1">
    <property type="nucleotide sequence ID" value="XM_011401935.1"/>
</dbReference>
<evidence type="ECO:0000256" key="6">
    <source>
        <dbReference type="ARBA" id="ARBA00023004"/>
    </source>
</evidence>
<dbReference type="EMBL" id="QOKY01000130">
    <property type="protein sequence ID" value="RMZ57108.1"/>
    <property type="molecule type" value="Genomic_DNA"/>
</dbReference>
<dbReference type="PANTHER" id="PTHR10869">
    <property type="entry name" value="PROLYL 4-HYDROXYLASE ALPHA SUBUNIT"/>
    <property type="match status" value="1"/>
</dbReference>
<dbReference type="GO" id="GO:0005506">
    <property type="term" value="F:iron ion binding"/>
    <property type="evidence" value="ECO:0007669"/>
    <property type="project" value="InterPro"/>
</dbReference>
<dbReference type="InterPro" id="IPR044862">
    <property type="entry name" value="Pro_4_hyd_alph_FE2OG_OXY"/>
</dbReference>
<dbReference type="Proteomes" id="UP000028924">
    <property type="component" value="Unassembled WGS sequence"/>
</dbReference>
<dbReference type="SMART" id="SM00702">
    <property type="entry name" value="P4Hc"/>
    <property type="match status" value="1"/>
</dbReference>
<keyword evidence="6" id="KW-0408">Iron</keyword>
<dbReference type="AlphaFoldDB" id="A0A087SNG6"/>
<dbReference type="InterPro" id="IPR045054">
    <property type="entry name" value="P4HA-like"/>
</dbReference>
<feature type="domain" description="Fe2OG dioxygenase" evidence="9">
    <location>
        <begin position="127"/>
        <end position="250"/>
    </location>
</feature>